<keyword evidence="2" id="KW-0238">DNA-binding</keyword>
<evidence type="ECO:0000313" key="7">
    <source>
        <dbReference type="Proteomes" id="UP000271603"/>
    </source>
</evidence>
<gene>
    <name evidence="6" type="primary">uhpA_1</name>
    <name evidence="6" type="ORF">NCTC9419_00348</name>
</gene>
<dbReference type="EMBL" id="LR134155">
    <property type="protein sequence ID" value="VEA68261.1"/>
    <property type="molecule type" value="Genomic_DNA"/>
</dbReference>
<evidence type="ECO:0000313" key="6">
    <source>
        <dbReference type="EMBL" id="VEA68261.1"/>
    </source>
</evidence>
<dbReference type="PRINTS" id="PR00038">
    <property type="entry name" value="HTHLUXR"/>
</dbReference>
<reference evidence="6 7" key="1">
    <citation type="submission" date="2018-12" db="EMBL/GenBank/DDBJ databases">
        <authorList>
            <consortium name="Pathogen Informatics"/>
        </authorList>
    </citation>
    <scope>NUCLEOTIDE SEQUENCE [LARGE SCALE GENOMIC DNA]</scope>
    <source>
        <strain evidence="6 7">NCTC9419</strain>
    </source>
</reference>
<dbReference type="SMART" id="SM00421">
    <property type="entry name" value="HTH_LUXR"/>
    <property type="match status" value="1"/>
</dbReference>
<dbReference type="Proteomes" id="UP000271603">
    <property type="component" value="Chromosome"/>
</dbReference>
<dbReference type="PANTHER" id="PTHR44688:SF16">
    <property type="entry name" value="DNA-BINDING TRANSCRIPTIONAL ACTIVATOR DEVR_DOSR"/>
    <property type="match status" value="1"/>
</dbReference>
<keyword evidence="4" id="KW-0804">Transcription</keyword>
<evidence type="ECO:0000256" key="2">
    <source>
        <dbReference type="ARBA" id="ARBA00023125"/>
    </source>
</evidence>
<evidence type="ECO:0000259" key="5">
    <source>
        <dbReference type="PROSITE" id="PS50043"/>
    </source>
</evidence>
<dbReference type="GO" id="GO:0003677">
    <property type="term" value="F:DNA binding"/>
    <property type="evidence" value="ECO:0007669"/>
    <property type="project" value="UniProtKB-KW"/>
</dbReference>
<name>A0A3S4HWJ6_SERRU</name>
<feature type="domain" description="HTH luxR-type" evidence="5">
    <location>
        <begin position="129"/>
        <end position="194"/>
    </location>
</feature>
<dbReference type="InterPro" id="IPR016032">
    <property type="entry name" value="Sig_transdc_resp-reg_C-effctor"/>
</dbReference>
<dbReference type="InterPro" id="IPR036388">
    <property type="entry name" value="WH-like_DNA-bd_sf"/>
</dbReference>
<evidence type="ECO:0000256" key="1">
    <source>
        <dbReference type="ARBA" id="ARBA00023015"/>
    </source>
</evidence>
<evidence type="ECO:0000256" key="4">
    <source>
        <dbReference type="ARBA" id="ARBA00023163"/>
    </source>
</evidence>
<dbReference type="AlphaFoldDB" id="A0A3S4HWJ6"/>
<evidence type="ECO:0000256" key="3">
    <source>
        <dbReference type="ARBA" id="ARBA00023159"/>
    </source>
</evidence>
<protein>
    <submittedName>
        <fullName evidence="6">Transcriptional regulatory protein uhpA</fullName>
    </submittedName>
</protein>
<keyword evidence="1" id="KW-0805">Transcription regulation</keyword>
<proteinExistence type="predicted"/>
<dbReference type="CDD" id="cd06170">
    <property type="entry name" value="LuxR_C_like"/>
    <property type="match status" value="1"/>
</dbReference>
<sequence>MNQTISVFIDDPNRFFVAGLRLALEQHFSLRGIALCYLYSTASPADLVIIAAGEGVAGQFCHLPRPDYWMPTAYLTLRERPEVPLLTLPACQRETGRLYRCDPLEKIMRQIDLALKACEMPHARMHRCYWCDKHALTPREYEIVRRFGRGELPQDIAAQLRLSVKTVSLHKRAMMRKMHLRNNADLYHWLRNGGLNNPPVSSR</sequence>
<dbReference type="GO" id="GO:0006355">
    <property type="term" value="P:regulation of DNA-templated transcription"/>
    <property type="evidence" value="ECO:0007669"/>
    <property type="project" value="InterPro"/>
</dbReference>
<dbReference type="Pfam" id="PF00196">
    <property type="entry name" value="GerE"/>
    <property type="match status" value="1"/>
</dbReference>
<keyword evidence="3" id="KW-0010">Activator</keyword>
<organism evidence="6 7">
    <name type="scientific">Serratia rubidaea</name>
    <name type="common">Serratia marinorubra</name>
    <dbReference type="NCBI Taxonomy" id="61652"/>
    <lineage>
        <taxon>Bacteria</taxon>
        <taxon>Pseudomonadati</taxon>
        <taxon>Pseudomonadota</taxon>
        <taxon>Gammaproteobacteria</taxon>
        <taxon>Enterobacterales</taxon>
        <taxon>Yersiniaceae</taxon>
        <taxon>Serratia</taxon>
    </lineage>
</organism>
<accession>A0A3S4HWJ6</accession>
<dbReference type="Gene3D" id="1.10.10.10">
    <property type="entry name" value="Winged helix-like DNA-binding domain superfamily/Winged helix DNA-binding domain"/>
    <property type="match status" value="1"/>
</dbReference>
<dbReference type="SUPFAM" id="SSF46894">
    <property type="entry name" value="C-terminal effector domain of the bipartite response regulators"/>
    <property type="match status" value="1"/>
</dbReference>
<dbReference type="PANTHER" id="PTHR44688">
    <property type="entry name" value="DNA-BINDING TRANSCRIPTIONAL ACTIVATOR DEVR_DOSR"/>
    <property type="match status" value="1"/>
</dbReference>
<dbReference type="STRING" id="61652.AXX16_2167"/>
<dbReference type="PROSITE" id="PS50043">
    <property type="entry name" value="HTH_LUXR_2"/>
    <property type="match status" value="1"/>
</dbReference>
<dbReference type="InterPro" id="IPR000792">
    <property type="entry name" value="Tscrpt_reg_LuxR_C"/>
</dbReference>